<comment type="caution">
    <text evidence="10">The sequence shown here is derived from an EMBL/GenBank/DDBJ whole genome shotgun (WGS) entry which is preliminary data.</text>
</comment>
<feature type="binding site" evidence="8">
    <location>
        <begin position="140"/>
        <end position="142"/>
    </location>
    <ligand>
        <name>S-adenosyl-L-methionine</name>
        <dbReference type="ChEBI" id="CHEBI:59789"/>
    </ligand>
</feature>
<evidence type="ECO:0000256" key="6">
    <source>
        <dbReference type="ARBA" id="ARBA00023014"/>
    </source>
</evidence>
<dbReference type="Proteomes" id="UP000243528">
    <property type="component" value="Unassembled WGS sequence"/>
</dbReference>
<dbReference type="HAMAP" id="MF_00917">
    <property type="entry name" value="QueE"/>
    <property type="match status" value="1"/>
</dbReference>
<dbReference type="GO" id="GO:0008616">
    <property type="term" value="P:tRNA queuosine(34) biosynthetic process"/>
    <property type="evidence" value="ECO:0007669"/>
    <property type="project" value="UniProtKB-UniRule"/>
</dbReference>
<evidence type="ECO:0000256" key="5">
    <source>
        <dbReference type="ARBA" id="ARBA00023004"/>
    </source>
</evidence>
<dbReference type="EC" id="4.3.99.3" evidence="8"/>
<accession>A0A2P8DF21</accession>
<dbReference type="AlphaFoldDB" id="A0A2P8DF21"/>
<evidence type="ECO:0000313" key="10">
    <source>
        <dbReference type="EMBL" id="PSK95787.1"/>
    </source>
</evidence>
<dbReference type="GO" id="GO:1904047">
    <property type="term" value="F:S-adenosyl-L-methionine binding"/>
    <property type="evidence" value="ECO:0007669"/>
    <property type="project" value="UniProtKB-UniRule"/>
</dbReference>
<dbReference type="PIRSF" id="PIRSF000370">
    <property type="entry name" value="QueE"/>
    <property type="match status" value="1"/>
</dbReference>
<name>A0A2P8DF21_9ACTN</name>
<keyword evidence="6 8" id="KW-0411">Iron-sulfur</keyword>
<evidence type="ECO:0000256" key="4">
    <source>
        <dbReference type="ARBA" id="ARBA00022842"/>
    </source>
</evidence>
<keyword evidence="3 8" id="KW-0479">Metal-binding</keyword>
<comment type="caution">
    <text evidence="8">Lacks conserved residue(s) required for the propagation of feature annotation.</text>
</comment>
<comment type="cofactor">
    <cofactor evidence="8">
        <name>Mg(2+)</name>
        <dbReference type="ChEBI" id="CHEBI:18420"/>
    </cofactor>
</comment>
<evidence type="ECO:0000256" key="2">
    <source>
        <dbReference type="ARBA" id="ARBA00022691"/>
    </source>
</evidence>
<dbReference type="UniPathway" id="UPA00391"/>
<evidence type="ECO:0000259" key="9">
    <source>
        <dbReference type="PROSITE" id="PS51918"/>
    </source>
</evidence>
<dbReference type="InterPro" id="IPR007197">
    <property type="entry name" value="rSAM"/>
</dbReference>
<dbReference type="EMBL" id="PYGE01000028">
    <property type="protein sequence ID" value="PSK95787.1"/>
    <property type="molecule type" value="Genomic_DNA"/>
</dbReference>
<evidence type="ECO:0000256" key="1">
    <source>
        <dbReference type="ARBA" id="ARBA00022485"/>
    </source>
</evidence>
<keyword evidence="4 8" id="KW-0460">Magnesium</keyword>
<feature type="binding site" evidence="8">
    <location>
        <position position="88"/>
    </location>
    <ligand>
        <name>substrate</name>
    </ligand>
</feature>
<keyword evidence="7 8" id="KW-0456">Lyase</keyword>
<feature type="binding site" evidence="8">
    <location>
        <position position="48"/>
    </location>
    <ligand>
        <name>Mg(2+)</name>
        <dbReference type="ChEBI" id="CHEBI:18420"/>
    </ligand>
</feature>
<feature type="binding site" evidence="8">
    <location>
        <begin position="45"/>
        <end position="47"/>
    </location>
    <ligand>
        <name>S-adenosyl-L-methionine</name>
        <dbReference type="ChEBI" id="CHEBI:59789"/>
    </ligand>
</feature>
<dbReference type="GO" id="GO:0000287">
    <property type="term" value="F:magnesium ion binding"/>
    <property type="evidence" value="ECO:0007669"/>
    <property type="project" value="UniProtKB-UniRule"/>
</dbReference>
<dbReference type="GO" id="GO:0051539">
    <property type="term" value="F:4 iron, 4 sulfur cluster binding"/>
    <property type="evidence" value="ECO:0007669"/>
    <property type="project" value="UniProtKB-UniRule"/>
</dbReference>
<reference evidence="10 11" key="1">
    <citation type="submission" date="2018-03" db="EMBL/GenBank/DDBJ databases">
        <title>Genomic Encyclopedia of Archaeal and Bacterial Type Strains, Phase II (KMG-II): from individual species to whole genera.</title>
        <authorList>
            <person name="Goeker M."/>
        </authorList>
    </citation>
    <scope>NUCLEOTIDE SEQUENCE [LARGE SCALE GENOMIC DNA]</scope>
    <source>
        <strain evidence="10 11">DSM 45211</strain>
    </source>
</reference>
<dbReference type="SUPFAM" id="SSF102114">
    <property type="entry name" value="Radical SAM enzymes"/>
    <property type="match status" value="1"/>
</dbReference>
<sequence>MVSVTDTPTLPTVEVFGPTIQGEGPSTGRPATFIRLGHCNLSCSWCDTPYSWDATRHDLEAEITDRPAGDLLDVVAASGEPVSLTVLTGGEPLMHQRRPGMAALLDGLDELDQDVEVETNGTIPPTDELTQRPRVRFNVSPKLAHAGMDEKRTLRPGALKQFAALARDGRAVFKFVATDRDDLEDVRDIVRRYSVPARAVWIMPEGTQPGQLLASARDLLTDPYLLRMGWNLTPRLHALLWPNERSR</sequence>
<evidence type="ECO:0000256" key="3">
    <source>
        <dbReference type="ARBA" id="ARBA00022723"/>
    </source>
</evidence>
<protein>
    <recommendedName>
        <fullName evidence="8">7-carboxy-7-deazaguanine synthase</fullName>
        <shortName evidence="8">CDG synthase</shortName>
        <ecNumber evidence="8">4.3.99.3</ecNumber>
    </recommendedName>
    <alternativeName>
        <fullName evidence="8">Queuosine biosynthesis protein QueE</fullName>
    </alternativeName>
</protein>
<evidence type="ECO:0000256" key="7">
    <source>
        <dbReference type="ARBA" id="ARBA00023239"/>
    </source>
</evidence>
<keyword evidence="5 8" id="KW-0408">Iron</keyword>
<dbReference type="InterPro" id="IPR058240">
    <property type="entry name" value="rSAM_sf"/>
</dbReference>
<dbReference type="PANTHER" id="PTHR42836">
    <property type="entry name" value="7-CARBOXY-7-DEAZAGUANINE SYNTHASE"/>
    <property type="match status" value="1"/>
</dbReference>
<feature type="binding site" evidence="8">
    <location>
        <position position="46"/>
    </location>
    <ligand>
        <name>[4Fe-4S] cluster</name>
        <dbReference type="ChEBI" id="CHEBI:49883"/>
        <note>4Fe-4S-S-AdoMet</note>
    </ligand>
</feature>
<dbReference type="PROSITE" id="PS51918">
    <property type="entry name" value="RADICAL_SAM"/>
    <property type="match status" value="1"/>
</dbReference>
<feature type="binding site" evidence="8">
    <location>
        <position position="90"/>
    </location>
    <ligand>
        <name>S-adenosyl-L-methionine</name>
        <dbReference type="ChEBI" id="CHEBI:59789"/>
    </ligand>
</feature>
<organism evidence="10 11">
    <name type="scientific">Haloactinopolyspora alba</name>
    <dbReference type="NCBI Taxonomy" id="648780"/>
    <lineage>
        <taxon>Bacteria</taxon>
        <taxon>Bacillati</taxon>
        <taxon>Actinomycetota</taxon>
        <taxon>Actinomycetes</taxon>
        <taxon>Jiangellales</taxon>
        <taxon>Jiangellaceae</taxon>
        <taxon>Haloactinopolyspora</taxon>
    </lineage>
</organism>
<dbReference type="SFLD" id="SFLDS00029">
    <property type="entry name" value="Radical_SAM"/>
    <property type="match status" value="1"/>
</dbReference>
<feature type="binding site" evidence="8">
    <location>
        <position position="35"/>
    </location>
    <ligand>
        <name>substrate</name>
    </ligand>
</feature>
<evidence type="ECO:0000313" key="11">
    <source>
        <dbReference type="Proteomes" id="UP000243528"/>
    </source>
</evidence>
<feature type="domain" description="Radical SAM core" evidence="9">
    <location>
        <begin position="26"/>
        <end position="243"/>
    </location>
</feature>
<dbReference type="PANTHER" id="PTHR42836:SF1">
    <property type="entry name" value="7-CARBOXY-7-DEAZAGUANINE SYNTHASE"/>
    <property type="match status" value="1"/>
</dbReference>
<gene>
    <name evidence="8" type="primary">queE</name>
    <name evidence="10" type="ORF">CLV30_12839</name>
</gene>
<keyword evidence="1 8" id="KW-0004">4Fe-4S</keyword>
<dbReference type="Gene3D" id="3.20.20.70">
    <property type="entry name" value="Aldolase class I"/>
    <property type="match status" value="1"/>
</dbReference>
<dbReference type="GO" id="GO:0016840">
    <property type="term" value="F:carbon-nitrogen lyase activity"/>
    <property type="evidence" value="ECO:0007669"/>
    <property type="project" value="UniProtKB-UniRule"/>
</dbReference>
<comment type="cofactor">
    <cofactor evidence="8">
        <name>[4Fe-4S] cluster</name>
        <dbReference type="ChEBI" id="CHEBI:49883"/>
    </cofactor>
    <text evidence="8">Binds 1 [4Fe-4S] cluster. The cluster is coordinated with 3 cysteines and an exchangeable S-adenosyl-L-methionine.</text>
</comment>
<keyword evidence="8" id="KW-0671">Queuosine biosynthesis</keyword>
<feature type="binding site" evidence="8">
    <location>
        <position position="39"/>
    </location>
    <ligand>
        <name>[4Fe-4S] cluster</name>
        <dbReference type="ChEBI" id="CHEBI:49883"/>
        <note>4Fe-4S-S-AdoMet</note>
    </ligand>
</feature>
<comment type="cofactor">
    <cofactor evidence="8">
        <name>S-adenosyl-L-methionine</name>
        <dbReference type="ChEBI" id="CHEBI:59789"/>
    </cofactor>
    <text evidence="8">Binds 1 S-adenosyl-L-methionine per subunit.</text>
</comment>
<comment type="function">
    <text evidence="8">Catalyzes the complex heterocyclic radical-mediated conversion of 6-carboxy-5,6,7,8-tetrahydropterin (CPH4) to 7-carboxy-7-deazaguanine (CDG), a step common to the biosynthetic pathways of all 7-deazapurine-containing compounds.</text>
</comment>
<dbReference type="CDD" id="cd01335">
    <property type="entry name" value="Radical_SAM"/>
    <property type="match status" value="1"/>
</dbReference>
<comment type="pathway">
    <text evidence="8">Purine metabolism; 7-cyano-7-deazaguanine biosynthesis.</text>
</comment>
<keyword evidence="2 8" id="KW-0949">S-adenosyl-L-methionine</keyword>
<dbReference type="InterPro" id="IPR013785">
    <property type="entry name" value="Aldolase_TIM"/>
</dbReference>
<proteinExistence type="inferred from homology"/>
<comment type="catalytic activity">
    <reaction evidence="8">
        <text>6-carboxy-5,6,7,8-tetrahydropterin + H(+) = 7-carboxy-7-carbaguanine + NH4(+)</text>
        <dbReference type="Rhea" id="RHEA:27974"/>
        <dbReference type="ChEBI" id="CHEBI:15378"/>
        <dbReference type="ChEBI" id="CHEBI:28938"/>
        <dbReference type="ChEBI" id="CHEBI:61032"/>
        <dbReference type="ChEBI" id="CHEBI:61036"/>
        <dbReference type="EC" id="4.3.99.3"/>
    </reaction>
</comment>
<comment type="similarity">
    <text evidence="8">Belongs to the radical SAM superfamily. 7-carboxy-7-deazaguanine synthase family.</text>
</comment>
<feature type="binding site" evidence="8">
    <location>
        <position position="43"/>
    </location>
    <ligand>
        <name>[4Fe-4S] cluster</name>
        <dbReference type="ChEBI" id="CHEBI:49883"/>
        <note>4Fe-4S-S-AdoMet</note>
    </ligand>
</feature>
<dbReference type="InterPro" id="IPR024924">
    <property type="entry name" value="7-CO-7-deazaguanine_synth-like"/>
</dbReference>
<comment type="subunit">
    <text evidence="8">Homodimer.</text>
</comment>
<feature type="binding site" evidence="8">
    <location>
        <begin position="20"/>
        <end position="22"/>
    </location>
    <ligand>
        <name>substrate</name>
    </ligand>
</feature>
<keyword evidence="11" id="KW-1185">Reference proteome</keyword>
<evidence type="ECO:0000256" key="8">
    <source>
        <dbReference type="HAMAP-Rule" id="MF_00917"/>
    </source>
</evidence>